<evidence type="ECO:0000256" key="6">
    <source>
        <dbReference type="SAM" id="Phobius"/>
    </source>
</evidence>
<evidence type="ECO:0000256" key="3">
    <source>
        <dbReference type="ARBA" id="ARBA00022692"/>
    </source>
</evidence>
<evidence type="ECO:0000256" key="2">
    <source>
        <dbReference type="ARBA" id="ARBA00022475"/>
    </source>
</evidence>
<name>A0ABV0GLZ2_PAENI</name>
<comment type="caution">
    <text evidence="8">The sequence shown here is derived from an EMBL/GenBank/DDBJ whole genome shotgun (WGS) entry which is preliminary data.</text>
</comment>
<feature type="transmembrane region" description="Helical" evidence="6">
    <location>
        <begin position="285"/>
        <end position="304"/>
    </location>
</feature>
<feature type="transmembrane region" description="Helical" evidence="6">
    <location>
        <begin position="105"/>
        <end position="125"/>
    </location>
</feature>
<feature type="transmembrane region" description="Helical" evidence="6">
    <location>
        <begin position="21"/>
        <end position="43"/>
    </location>
</feature>
<feature type="domain" description="Phosphatidylglycerol lysyltransferase C-terminal" evidence="7">
    <location>
        <begin position="489"/>
        <end position="788"/>
    </location>
</feature>
<dbReference type="InterPro" id="IPR024320">
    <property type="entry name" value="LPG_synthase_C"/>
</dbReference>
<dbReference type="Proteomes" id="UP001448614">
    <property type="component" value="Unassembled WGS sequence"/>
</dbReference>
<evidence type="ECO:0000256" key="4">
    <source>
        <dbReference type="ARBA" id="ARBA00022989"/>
    </source>
</evidence>
<dbReference type="EMBL" id="JBBMFV010000001">
    <property type="protein sequence ID" value="MEO3939538.1"/>
    <property type="molecule type" value="Genomic_DNA"/>
</dbReference>
<feature type="transmembrane region" description="Helical" evidence="6">
    <location>
        <begin position="422"/>
        <end position="441"/>
    </location>
</feature>
<sequence>MAPTTNESKNHPVTAFLRKSPVTTALVSSVLLLGLSTGSLINGPSTELLSTVAIDTADPASDWWALVTSSFFATSWLDYLVLVVVLVVGVGVAERIVGPWKALSAFLIGGALSSVVLIGLILAGTVNDDEWLSYLGGDFIVGAYGGAGATLGAATASLNILWRRRLRTWLLAFAIMFALYVGVAQSLQLLAGATLGVFGGRMLGTGTRQNTKAGVFSSPRESRFLIATIVGVFAVGPLLTQLTSNFALGPLSTIGTLTLQNRPGPDEMAELCGGDEGCVALQDAVGINSAGAVVLSLIPLLLLLLCSEGLRRGRRLAMRTAMAINVVFATVVVIQLVDFLASSGLEDSVGLLLVYVLPAALLPAGIAALLFVTRSRFQTGSGSDATRVMMKSAGVLTSAVIGGYCIFWFVEGNLGRSTVGDLLLQLTHVLIPFPMPFVVQLPHGFMTTLIYGFGGAVIWLVFAFLAFRNFRLFHLGGSGGDEELGRVRALLQRGGGSLSWMALWDNNTYWFAPDGRAGVAYQVHNGVALTVAGPFGAAEAWPEAARAFVAHSLELGLTPCFYSAASDVGEALDGMGFRVLEVAEETLLNIETMSFKGKEWQNVRTALNRADKLGIKDQWYHYPTMPPGMRAQLAEISEEWVADKSLPEMGFTLGGIDELKDENVLCCVAVDDDGLVHGVTSWLPVYTEGQVTGWTLDFMRRRTTGFKGVMEFLIASAVTHFKADVPTISLSGSPLANAGGPPQTGDVTAVDKVLAMLGDALEPMYGFKSLAAFKSRFQPEHRTLFMYYQDPLALPSIGLAITAAYLPGLSAKQSTTIVRQMMAKEPAL</sequence>
<keyword evidence="5 6" id="KW-0472">Membrane</keyword>
<feature type="transmembrane region" description="Helical" evidence="6">
    <location>
        <begin position="448"/>
        <end position="467"/>
    </location>
</feature>
<proteinExistence type="predicted"/>
<feature type="transmembrane region" description="Helical" evidence="6">
    <location>
        <begin position="63"/>
        <end position="93"/>
    </location>
</feature>
<protein>
    <submittedName>
        <fullName evidence="8">DUF2156 domain-containing protein</fullName>
    </submittedName>
</protein>
<evidence type="ECO:0000259" key="7">
    <source>
        <dbReference type="Pfam" id="PF09924"/>
    </source>
</evidence>
<dbReference type="RefSeq" id="WP_347781525.1">
    <property type="nucleotide sequence ID" value="NZ_JBBMFV010000001.1"/>
</dbReference>
<gene>
    <name evidence="8" type="ORF">V3C41_00470</name>
</gene>
<evidence type="ECO:0000256" key="5">
    <source>
        <dbReference type="ARBA" id="ARBA00023136"/>
    </source>
</evidence>
<dbReference type="Gene3D" id="1.20.1540.10">
    <property type="entry name" value="Rhomboid-like"/>
    <property type="match status" value="1"/>
</dbReference>
<comment type="subcellular location">
    <subcellularLocation>
        <location evidence="1">Cell membrane</location>
        <topology evidence="1">Multi-pass membrane protein</topology>
    </subcellularLocation>
</comment>
<dbReference type="PANTHER" id="PTHR34697">
    <property type="entry name" value="PHOSPHATIDYLGLYCEROL LYSYLTRANSFERASE"/>
    <property type="match status" value="1"/>
</dbReference>
<keyword evidence="4 6" id="KW-1133">Transmembrane helix</keyword>
<accession>A0ABV0GLZ2</accession>
<evidence type="ECO:0000256" key="1">
    <source>
        <dbReference type="ARBA" id="ARBA00004651"/>
    </source>
</evidence>
<feature type="transmembrane region" description="Helical" evidence="6">
    <location>
        <begin position="316"/>
        <end position="337"/>
    </location>
</feature>
<feature type="transmembrane region" description="Helical" evidence="6">
    <location>
        <begin position="131"/>
        <end position="154"/>
    </location>
</feature>
<feature type="transmembrane region" description="Helical" evidence="6">
    <location>
        <begin position="166"/>
        <end position="183"/>
    </location>
</feature>
<dbReference type="SUPFAM" id="SSF144091">
    <property type="entry name" value="Rhomboid-like"/>
    <property type="match status" value="1"/>
</dbReference>
<keyword evidence="9" id="KW-1185">Reference proteome</keyword>
<keyword evidence="2" id="KW-1003">Cell membrane</keyword>
<organism evidence="8 9">
    <name type="scientific">Paenarthrobacter nicotinovorans</name>
    <name type="common">Arthrobacter nicotinovorans</name>
    <dbReference type="NCBI Taxonomy" id="29320"/>
    <lineage>
        <taxon>Bacteria</taxon>
        <taxon>Bacillati</taxon>
        <taxon>Actinomycetota</taxon>
        <taxon>Actinomycetes</taxon>
        <taxon>Micrococcales</taxon>
        <taxon>Micrococcaceae</taxon>
        <taxon>Paenarthrobacter</taxon>
    </lineage>
</organism>
<dbReference type="Pfam" id="PF09924">
    <property type="entry name" value="LPG_synthase_C"/>
    <property type="match status" value="1"/>
</dbReference>
<feature type="transmembrane region" description="Helical" evidence="6">
    <location>
        <begin position="349"/>
        <end position="372"/>
    </location>
</feature>
<evidence type="ECO:0000313" key="8">
    <source>
        <dbReference type="EMBL" id="MEO3939538.1"/>
    </source>
</evidence>
<dbReference type="InterPro" id="IPR051211">
    <property type="entry name" value="PG_lysyltransferase"/>
</dbReference>
<keyword evidence="3 6" id="KW-0812">Transmembrane</keyword>
<evidence type="ECO:0000313" key="9">
    <source>
        <dbReference type="Proteomes" id="UP001448614"/>
    </source>
</evidence>
<dbReference type="PANTHER" id="PTHR34697:SF2">
    <property type="entry name" value="PHOSPHATIDYLGLYCEROL LYSYLTRANSFERASE"/>
    <property type="match status" value="1"/>
</dbReference>
<reference evidence="8 9" key="1">
    <citation type="journal article" date="2024" name="Appl. Microbiol. Biotechnol.">
        <title>Biosynthetic gene clusters with biotechnological applications in novel Antarctic isolates from Actinomycetota.</title>
        <authorList>
            <person name="Bruna P."/>
            <person name="Nunez-Montero K."/>
            <person name="Contreras M.J."/>
            <person name="Leal K."/>
            <person name="Garcia M."/>
            <person name="Abanto M."/>
            <person name="Barrientos L."/>
        </authorList>
    </citation>
    <scope>NUCLEOTIDE SEQUENCE [LARGE SCALE GENOMIC DNA]</scope>
    <source>
        <strain evidence="8 9">Se16.17</strain>
    </source>
</reference>
<dbReference type="InterPro" id="IPR035952">
    <property type="entry name" value="Rhomboid-like_sf"/>
</dbReference>
<feature type="transmembrane region" description="Helical" evidence="6">
    <location>
        <begin position="393"/>
        <end position="410"/>
    </location>
</feature>